<dbReference type="EMBL" id="JARKIE010000058">
    <property type="protein sequence ID" value="KAJ7691422.1"/>
    <property type="molecule type" value="Genomic_DNA"/>
</dbReference>
<keyword evidence="2" id="KW-1185">Reference proteome</keyword>
<protein>
    <submittedName>
        <fullName evidence="1">Uncharacterized protein</fullName>
    </submittedName>
</protein>
<organism evidence="1 2">
    <name type="scientific">Mycena rosella</name>
    <name type="common">Pink bonnet</name>
    <name type="synonym">Agaricus rosellus</name>
    <dbReference type="NCBI Taxonomy" id="1033263"/>
    <lineage>
        <taxon>Eukaryota</taxon>
        <taxon>Fungi</taxon>
        <taxon>Dikarya</taxon>
        <taxon>Basidiomycota</taxon>
        <taxon>Agaricomycotina</taxon>
        <taxon>Agaricomycetes</taxon>
        <taxon>Agaricomycetidae</taxon>
        <taxon>Agaricales</taxon>
        <taxon>Marasmiineae</taxon>
        <taxon>Mycenaceae</taxon>
        <taxon>Mycena</taxon>
    </lineage>
</organism>
<name>A0AAD7GJX0_MYCRO</name>
<accession>A0AAD7GJX0</accession>
<dbReference type="AlphaFoldDB" id="A0AAD7GJX0"/>
<dbReference type="Proteomes" id="UP001221757">
    <property type="component" value="Unassembled WGS sequence"/>
</dbReference>
<reference evidence="1" key="1">
    <citation type="submission" date="2023-03" db="EMBL/GenBank/DDBJ databases">
        <title>Massive genome expansion in bonnet fungi (Mycena s.s.) driven by repeated elements and novel gene families across ecological guilds.</title>
        <authorList>
            <consortium name="Lawrence Berkeley National Laboratory"/>
            <person name="Harder C.B."/>
            <person name="Miyauchi S."/>
            <person name="Viragh M."/>
            <person name="Kuo A."/>
            <person name="Thoen E."/>
            <person name="Andreopoulos B."/>
            <person name="Lu D."/>
            <person name="Skrede I."/>
            <person name="Drula E."/>
            <person name="Henrissat B."/>
            <person name="Morin E."/>
            <person name="Kohler A."/>
            <person name="Barry K."/>
            <person name="LaButti K."/>
            <person name="Morin E."/>
            <person name="Salamov A."/>
            <person name="Lipzen A."/>
            <person name="Mereny Z."/>
            <person name="Hegedus B."/>
            <person name="Baldrian P."/>
            <person name="Stursova M."/>
            <person name="Weitz H."/>
            <person name="Taylor A."/>
            <person name="Grigoriev I.V."/>
            <person name="Nagy L.G."/>
            <person name="Martin F."/>
            <person name="Kauserud H."/>
        </authorList>
    </citation>
    <scope>NUCLEOTIDE SEQUENCE</scope>
    <source>
        <strain evidence="1">CBHHK067</strain>
    </source>
</reference>
<sequence length="269" mass="30195">MSFSEGGPSGHPWLGINPGQDVVGWCLTEHQSTHIFLSRSNAAFGLDCTLLSVPRFQPRLDTPMHPYRVGPLLRDESPAPHVPLKICHPHIIPLLISLLERPELEDPPEPRRFVSSWVSGLRNLTPSAQLWSTQLKERETSEEWPLPGEDRAMRRPRRDADLFRRSLGTFPDGTATGRFDEPTAVEMTAVTARRVVQPFGEAVHRQSRRQSLPPFAAAAHRVDCHLDVIRALFCHIPPLSQRGIGFFWVASRGVSPDGEFSERGDDLIE</sequence>
<proteinExistence type="predicted"/>
<comment type="caution">
    <text evidence="1">The sequence shown here is derived from an EMBL/GenBank/DDBJ whole genome shotgun (WGS) entry which is preliminary data.</text>
</comment>
<evidence type="ECO:0000313" key="1">
    <source>
        <dbReference type="EMBL" id="KAJ7691422.1"/>
    </source>
</evidence>
<gene>
    <name evidence="1" type="ORF">B0H17DRAFT_1286361</name>
</gene>
<evidence type="ECO:0000313" key="2">
    <source>
        <dbReference type="Proteomes" id="UP001221757"/>
    </source>
</evidence>